<dbReference type="Proteomes" id="UP000558284">
    <property type="component" value="Unassembled WGS sequence"/>
</dbReference>
<dbReference type="RefSeq" id="WP_181061533.1">
    <property type="nucleotide sequence ID" value="NZ_JACDTY010000025.1"/>
</dbReference>
<sequence length="56" mass="5953">MEDKPAAKYSGGTLVTVLVICLLIIGLFFVGFRYSERDQGALIIPGAVQQGGGERP</sequence>
<evidence type="ECO:0000256" key="1">
    <source>
        <dbReference type="SAM" id="Phobius"/>
    </source>
</evidence>
<feature type="transmembrane region" description="Helical" evidence="1">
    <location>
        <begin position="12"/>
        <end position="32"/>
    </location>
</feature>
<organism evidence="2 3">
    <name type="scientific">Mesorhizobium neociceri</name>
    <dbReference type="NCBI Taxonomy" id="1307853"/>
    <lineage>
        <taxon>Bacteria</taxon>
        <taxon>Pseudomonadati</taxon>
        <taxon>Pseudomonadota</taxon>
        <taxon>Alphaproteobacteria</taxon>
        <taxon>Hyphomicrobiales</taxon>
        <taxon>Phyllobacteriaceae</taxon>
        <taxon>Mesorhizobium</taxon>
    </lineage>
</organism>
<proteinExistence type="predicted"/>
<protein>
    <submittedName>
        <fullName evidence="2">Uncharacterized protein</fullName>
    </submittedName>
</protein>
<name>A0A838BDN4_9HYPH</name>
<evidence type="ECO:0000313" key="3">
    <source>
        <dbReference type="Proteomes" id="UP000558284"/>
    </source>
</evidence>
<accession>A0A838BDN4</accession>
<keyword evidence="1" id="KW-0472">Membrane</keyword>
<keyword evidence="1" id="KW-0812">Transmembrane</keyword>
<gene>
    <name evidence="2" type="ORF">H0241_30805</name>
</gene>
<dbReference type="EMBL" id="JACDTY010000025">
    <property type="protein sequence ID" value="MBA1144595.1"/>
    <property type="molecule type" value="Genomic_DNA"/>
</dbReference>
<dbReference type="AlphaFoldDB" id="A0A838BDN4"/>
<comment type="caution">
    <text evidence="2">The sequence shown here is derived from an EMBL/GenBank/DDBJ whole genome shotgun (WGS) entry which is preliminary data.</text>
</comment>
<keyword evidence="1" id="KW-1133">Transmembrane helix</keyword>
<keyword evidence="3" id="KW-1185">Reference proteome</keyword>
<reference evidence="2 3" key="1">
    <citation type="submission" date="2020-07" db="EMBL/GenBank/DDBJ databases">
        <title>Definition of the novel symbiovar canariense within Mesorhizobium novociceri, a new species of genus Mesorhizobium nodulating Cicer canariense in the Caldera de Taburiente National Park (La Palma, Canary Islands).</title>
        <authorList>
            <person name="Leon-Barrios M."/>
            <person name="Perez-Yepez J."/>
            <person name="Flores-Felix J.D."/>
            <person name="Ramirez-Baena M.H."/>
            <person name="Pulido-Suarez L."/>
            <person name="Igual J.M."/>
            <person name="Velazquez E."/>
            <person name="Peix A."/>
        </authorList>
    </citation>
    <scope>NUCLEOTIDE SEQUENCE [LARGE SCALE GENOMIC DNA]</scope>
    <source>
        <strain evidence="2 3">CCANP35</strain>
    </source>
</reference>
<evidence type="ECO:0000313" key="2">
    <source>
        <dbReference type="EMBL" id="MBA1144595.1"/>
    </source>
</evidence>